<feature type="chain" id="PRO_5043530661" evidence="1">
    <location>
        <begin position="29"/>
        <end position="283"/>
    </location>
</feature>
<evidence type="ECO:0000313" key="3">
    <source>
        <dbReference type="Proteomes" id="UP001487740"/>
    </source>
</evidence>
<evidence type="ECO:0000313" key="2">
    <source>
        <dbReference type="EMBL" id="KAK8406091.1"/>
    </source>
</evidence>
<reference evidence="2 3" key="1">
    <citation type="submission" date="2023-03" db="EMBL/GenBank/DDBJ databases">
        <title>High-quality genome of Scylla paramamosain provides insights in environmental adaptation.</title>
        <authorList>
            <person name="Zhang L."/>
        </authorList>
    </citation>
    <scope>NUCLEOTIDE SEQUENCE [LARGE SCALE GENOMIC DNA]</scope>
    <source>
        <strain evidence="2">LZ_2023a</strain>
        <tissue evidence="2">Muscle</tissue>
    </source>
</reference>
<name>A0AAW0V2L6_SCYPA</name>
<dbReference type="Proteomes" id="UP001487740">
    <property type="component" value="Unassembled WGS sequence"/>
</dbReference>
<sequence>MNPNRFVMRCVWGMLFCVILLVVATAEGSSEWDGRPADIVRQVVVRYLSSCRLAVVGAERAVSDPSFTELVRAVGKAAPGVVVMEAEGTLSPASPRAISSIPQQALESDAKFPCRAFILYMTAANTSWIGRFLAKASLDVSPEIRVIGVGQPALAQQLLSLPALRNTAHALYLAVPPQPPFAIDSGDDEAVAVISRCHYCNQGHPDYVVLDYWRPLIGFQEGADLFPDQFQDCRGHAFQVVSMDWFPFLSFSRDTQLPGTTVTPQDSVDVRMLQAVARALNFT</sequence>
<evidence type="ECO:0000256" key="1">
    <source>
        <dbReference type="SAM" id="SignalP"/>
    </source>
</evidence>
<keyword evidence="1" id="KW-0732">Signal</keyword>
<gene>
    <name evidence="2" type="ORF">O3P69_007068</name>
</gene>
<dbReference type="AlphaFoldDB" id="A0AAW0V2L6"/>
<comment type="caution">
    <text evidence="2">The sequence shown here is derived from an EMBL/GenBank/DDBJ whole genome shotgun (WGS) entry which is preliminary data.</text>
</comment>
<dbReference type="EMBL" id="JARAKH010000002">
    <property type="protein sequence ID" value="KAK8406091.1"/>
    <property type="molecule type" value="Genomic_DNA"/>
</dbReference>
<protein>
    <submittedName>
        <fullName evidence="2">Uncharacterized protein</fullName>
    </submittedName>
</protein>
<accession>A0AAW0V2L6</accession>
<organism evidence="2 3">
    <name type="scientific">Scylla paramamosain</name>
    <name type="common">Mud crab</name>
    <dbReference type="NCBI Taxonomy" id="85552"/>
    <lineage>
        <taxon>Eukaryota</taxon>
        <taxon>Metazoa</taxon>
        <taxon>Ecdysozoa</taxon>
        <taxon>Arthropoda</taxon>
        <taxon>Crustacea</taxon>
        <taxon>Multicrustacea</taxon>
        <taxon>Malacostraca</taxon>
        <taxon>Eumalacostraca</taxon>
        <taxon>Eucarida</taxon>
        <taxon>Decapoda</taxon>
        <taxon>Pleocyemata</taxon>
        <taxon>Brachyura</taxon>
        <taxon>Eubrachyura</taxon>
        <taxon>Portunoidea</taxon>
        <taxon>Portunidae</taxon>
        <taxon>Portuninae</taxon>
        <taxon>Scylla</taxon>
    </lineage>
</organism>
<keyword evidence="3" id="KW-1185">Reference proteome</keyword>
<feature type="signal peptide" evidence="1">
    <location>
        <begin position="1"/>
        <end position="28"/>
    </location>
</feature>
<proteinExistence type="predicted"/>